<accession>A0A8H3AJ63</accession>
<name>A0A8H3AJ63_9AGAM</name>
<reference evidence="1" key="1">
    <citation type="submission" date="2021-01" db="EMBL/GenBank/DDBJ databases">
        <authorList>
            <person name="Kaushik A."/>
        </authorList>
    </citation>
    <scope>NUCLEOTIDE SEQUENCE</scope>
    <source>
        <strain evidence="1">AG3-T5</strain>
    </source>
</reference>
<dbReference type="AlphaFoldDB" id="A0A8H3AJ63"/>
<gene>
    <name evidence="1" type="ORF">RDB_LOCUS51153</name>
</gene>
<sequence length="104" mass="11254">MVNFITHSTLWDNMVPFYPRITVENKWLEKCCGGGDKSVKRHEPGFVISALDNAIAPLSDAAIHIASVAAPSQTTQDLAPGLVHHASALDVDSPTTLHFPRIPP</sequence>
<evidence type="ECO:0000313" key="2">
    <source>
        <dbReference type="Proteomes" id="UP000663841"/>
    </source>
</evidence>
<dbReference type="EMBL" id="CAJMWW010000078">
    <property type="protein sequence ID" value="CAE6424067.1"/>
    <property type="molecule type" value="Genomic_DNA"/>
</dbReference>
<organism evidence="1 2">
    <name type="scientific">Rhizoctonia solani</name>
    <dbReference type="NCBI Taxonomy" id="456999"/>
    <lineage>
        <taxon>Eukaryota</taxon>
        <taxon>Fungi</taxon>
        <taxon>Dikarya</taxon>
        <taxon>Basidiomycota</taxon>
        <taxon>Agaricomycotina</taxon>
        <taxon>Agaricomycetes</taxon>
        <taxon>Cantharellales</taxon>
        <taxon>Ceratobasidiaceae</taxon>
        <taxon>Rhizoctonia</taxon>
    </lineage>
</organism>
<protein>
    <submittedName>
        <fullName evidence="1">Uncharacterized protein</fullName>
    </submittedName>
</protein>
<comment type="caution">
    <text evidence="1">The sequence shown here is derived from an EMBL/GenBank/DDBJ whole genome shotgun (WGS) entry which is preliminary data.</text>
</comment>
<evidence type="ECO:0000313" key="1">
    <source>
        <dbReference type="EMBL" id="CAE6424067.1"/>
    </source>
</evidence>
<dbReference type="Proteomes" id="UP000663841">
    <property type="component" value="Unassembled WGS sequence"/>
</dbReference>
<proteinExistence type="predicted"/>